<dbReference type="eggNOG" id="ENOG5033AY7">
    <property type="taxonomic scope" value="Bacteria"/>
</dbReference>
<keyword evidence="1" id="KW-0812">Transmembrane</keyword>
<accession>D2SHB2</accession>
<dbReference type="Proteomes" id="UP000001382">
    <property type="component" value="Chromosome"/>
</dbReference>
<keyword evidence="1" id="KW-1133">Transmembrane helix</keyword>
<evidence type="ECO:0000256" key="1">
    <source>
        <dbReference type="SAM" id="Phobius"/>
    </source>
</evidence>
<dbReference type="KEGG" id="gob:Gobs_4516"/>
<dbReference type="EMBL" id="CP001867">
    <property type="protein sequence ID" value="ADB77066.1"/>
    <property type="molecule type" value="Genomic_DNA"/>
</dbReference>
<dbReference type="HOGENOM" id="CLU_2180079_0_0_11"/>
<feature type="transmembrane region" description="Helical" evidence="1">
    <location>
        <begin position="51"/>
        <end position="74"/>
    </location>
</feature>
<name>D2SHB2_GEOOG</name>
<dbReference type="STRING" id="526225.Gobs_4516"/>
<gene>
    <name evidence="2" type="ordered locus">Gobs_4516</name>
</gene>
<organism evidence="2 3">
    <name type="scientific">Geodermatophilus obscurus (strain ATCC 25078 / DSM 43160 / JCM 3152 / CCUG 61914 / KCC A-0152 / KCTC 9177 / NBRC 13315 / NRRL B-3577 / G-20)</name>
    <dbReference type="NCBI Taxonomy" id="526225"/>
    <lineage>
        <taxon>Bacteria</taxon>
        <taxon>Bacillati</taxon>
        <taxon>Actinomycetota</taxon>
        <taxon>Actinomycetes</taxon>
        <taxon>Geodermatophilales</taxon>
        <taxon>Geodermatophilaceae</taxon>
        <taxon>Geodermatophilus</taxon>
    </lineage>
</organism>
<evidence type="ECO:0000313" key="3">
    <source>
        <dbReference type="Proteomes" id="UP000001382"/>
    </source>
</evidence>
<dbReference type="RefSeq" id="WP_012950491.1">
    <property type="nucleotide sequence ID" value="NC_013757.1"/>
</dbReference>
<protein>
    <recommendedName>
        <fullName evidence="4">DUF3995 domain-containing protein</fullName>
    </recommendedName>
</protein>
<evidence type="ECO:0000313" key="2">
    <source>
        <dbReference type="EMBL" id="ADB77066.1"/>
    </source>
</evidence>
<reference evidence="3" key="2">
    <citation type="submission" date="2010-01" db="EMBL/GenBank/DDBJ databases">
        <title>The complete genome of Geodermatophilus obscurus DSM 43160.</title>
        <authorList>
            <consortium name="US DOE Joint Genome Institute (JGI-PGF)"/>
            <person name="Lucas S."/>
            <person name="Copeland A."/>
            <person name="Lapidus A."/>
            <person name="Glavina del Rio T."/>
            <person name="Dalin E."/>
            <person name="Tice H."/>
            <person name="Bruce D."/>
            <person name="Goodwin L."/>
            <person name="Pitluck S."/>
            <person name="Kyrpides N."/>
            <person name="Mavromatis K."/>
            <person name="Ivanova N."/>
            <person name="Munk A.C."/>
            <person name="Brettin T."/>
            <person name="Detter J.C."/>
            <person name="Han C."/>
            <person name="Larimer F."/>
            <person name="Land M."/>
            <person name="Hauser L."/>
            <person name="Markowitz V."/>
            <person name="Cheng J.-F."/>
            <person name="Hugenholtz P."/>
            <person name="Woyke T."/>
            <person name="Wu D."/>
            <person name="Jando M."/>
            <person name="Schneider S."/>
            <person name="Klenk H.-P."/>
            <person name="Eisen J.A."/>
        </authorList>
    </citation>
    <scope>NUCLEOTIDE SEQUENCE [LARGE SCALE GENOMIC DNA]</scope>
    <source>
        <strain evidence="3">ATCC 25078 / DSM 43160 / JCM 3152 / KCC A-0152 / KCTC 9177 / NBRC 13315 / NRRL B-3577 / G-20</strain>
    </source>
</reference>
<keyword evidence="1" id="KW-0472">Membrane</keyword>
<proteinExistence type="predicted"/>
<evidence type="ECO:0008006" key="4">
    <source>
        <dbReference type="Google" id="ProtNLM"/>
    </source>
</evidence>
<keyword evidence="3" id="KW-1185">Reference proteome</keyword>
<dbReference type="AlphaFoldDB" id="D2SHB2"/>
<sequence>MRAVLGSRRWGHAAAAWAGLFAALHLFWAAGGALGLAESAGRELAVDRPLWFVATGLYGVALALVTAAGLDVLLARSPLTGRAGWSLPPLGAASSSSCWCWRSASRHSC</sequence>
<reference evidence="2 3" key="1">
    <citation type="journal article" date="2010" name="Stand. Genomic Sci.">
        <title>Complete genome sequence of Geodermatophilus obscurus type strain (G-20).</title>
        <authorList>
            <person name="Ivanova N."/>
            <person name="Sikorski J."/>
            <person name="Jando M."/>
            <person name="Munk C."/>
            <person name="Lapidus A."/>
            <person name="Glavina Del Rio T."/>
            <person name="Copeland A."/>
            <person name="Tice H."/>
            <person name="Cheng J.-F."/>
            <person name="Lucas S."/>
            <person name="Chen F."/>
            <person name="Nolan M."/>
            <person name="Bruce D."/>
            <person name="Goodwin L."/>
            <person name="Pitluck S."/>
            <person name="Mavromatis K."/>
            <person name="Mikhailova N."/>
            <person name="Pati A."/>
            <person name="Chen A."/>
            <person name="Palaniappan K."/>
            <person name="Land M."/>
            <person name="Hauser L."/>
            <person name="Chang Y.-J."/>
            <person name="Jeffries C.D."/>
            <person name="Meincke L."/>
            <person name="Brettin T."/>
            <person name="Detter J.C."/>
            <person name="Detter J.C."/>
            <person name="Rohde M."/>
            <person name="Goeker M."/>
            <person name="Bristow J."/>
            <person name="Eisen J.A."/>
            <person name="Markowitz V."/>
            <person name="Hugenholtz P."/>
            <person name="Kyrpides N.C."/>
            <person name="Klenk H.-P."/>
        </authorList>
    </citation>
    <scope>NUCLEOTIDE SEQUENCE [LARGE SCALE GENOMIC DNA]</scope>
    <source>
        <strain evidence="3">ATCC 25078 / DSM 43160 / JCM 3152 / KCC A-0152 / KCTC 9177 / NBRC 13315 / NRRL B-3577 / G-20</strain>
    </source>
</reference>